<keyword evidence="16" id="KW-1185">Reference proteome</keyword>
<keyword evidence="6" id="KW-0496">Mitochondrion</keyword>
<evidence type="ECO:0000256" key="9">
    <source>
        <dbReference type="ARBA" id="ARBA00023306"/>
    </source>
</evidence>
<dbReference type="InterPro" id="IPR043035">
    <property type="entry name" value="Ribosomal_mL64_sf"/>
</dbReference>
<dbReference type="GO" id="GO:1990904">
    <property type="term" value="C:ribonucleoprotein complex"/>
    <property type="evidence" value="ECO:0007669"/>
    <property type="project" value="UniProtKB-KW"/>
</dbReference>
<dbReference type="GO" id="GO:0005634">
    <property type="term" value="C:nucleus"/>
    <property type="evidence" value="ECO:0007669"/>
    <property type="project" value="UniProtKB-SubCell"/>
</dbReference>
<keyword evidence="4" id="KW-0689">Ribosomal protein</keyword>
<evidence type="ECO:0000256" key="6">
    <source>
        <dbReference type="ARBA" id="ARBA00023128"/>
    </source>
</evidence>
<feature type="region of interest" description="Disordered" evidence="14">
    <location>
        <begin position="203"/>
        <end position="229"/>
    </location>
</feature>
<protein>
    <recommendedName>
        <fullName evidence="11">Large ribosomal subunit protein mL64</fullName>
    </recommendedName>
    <alternativeName>
        <fullName evidence="10">39S ribosomal protein L59, mitochondrial</fullName>
    </alternativeName>
    <alternativeName>
        <fullName evidence="12">Growth arrest and DNA damage-inducible proteins-interacting protein 1</fullName>
    </alternativeName>
</protein>
<evidence type="ECO:0000256" key="7">
    <source>
        <dbReference type="ARBA" id="ARBA00023242"/>
    </source>
</evidence>
<evidence type="ECO:0000256" key="14">
    <source>
        <dbReference type="SAM" id="MobiDB-lite"/>
    </source>
</evidence>
<sequence length="229" mass="26603">MAASMLCVRTSMFFRTLKGISGSKTLLSANPQTLLLQTASYNPKPLKRNLQGPYIPDKDSEKTPEWQKTPRFDRKLFGRYGSASGIDPTSLWPNHEQLERIIEEENQWHPPLEVMLKNLREKERKDTEKRLAKEKLIAANMAKMPKMVAEWRKEKLQTKMKLKEEKTRRTKLLAEARESLGQTLDPRNHKFLEMVADLEKEEKKKQKLMKRRLKQEQAAVPLAPPPAST</sequence>
<dbReference type="EMBL" id="JAUZQC010000017">
    <property type="protein sequence ID" value="KAK5856792.1"/>
    <property type="molecule type" value="Genomic_DNA"/>
</dbReference>
<comment type="subcellular location">
    <subcellularLocation>
        <location evidence="2">Mitochondrion</location>
    </subcellularLocation>
    <subcellularLocation>
        <location evidence="1">Nucleus</location>
    </subcellularLocation>
</comment>
<name>A0AAN7X9K6_ELEMC</name>
<evidence type="ECO:0000256" key="1">
    <source>
        <dbReference type="ARBA" id="ARBA00004123"/>
    </source>
</evidence>
<dbReference type="GO" id="GO:0005739">
    <property type="term" value="C:mitochondrion"/>
    <property type="evidence" value="ECO:0007669"/>
    <property type="project" value="UniProtKB-SubCell"/>
</dbReference>
<reference evidence="15 16" key="1">
    <citation type="journal article" date="2023" name="Genes (Basel)">
        <title>Chromosome-Level Genome Assembly and Circadian Gene Repertoire of the Patagonia Blennie Eleginops maclovinus-The Closest Ancestral Proxy of Antarctic Cryonotothenioids.</title>
        <authorList>
            <person name="Cheng C.C."/>
            <person name="Rivera-Colon A.G."/>
            <person name="Minhas B.F."/>
            <person name="Wilson L."/>
            <person name="Rayamajhi N."/>
            <person name="Vargas-Chacoff L."/>
            <person name="Catchen J.M."/>
        </authorList>
    </citation>
    <scope>NUCLEOTIDE SEQUENCE [LARGE SCALE GENOMIC DNA]</scope>
    <source>
        <strain evidence="15">JMC-PN-2008</strain>
    </source>
</reference>
<evidence type="ECO:0000256" key="5">
    <source>
        <dbReference type="ARBA" id="ARBA00023054"/>
    </source>
</evidence>
<evidence type="ECO:0000256" key="12">
    <source>
        <dbReference type="ARBA" id="ARBA00035485"/>
    </source>
</evidence>
<reference evidence="15 16" key="2">
    <citation type="journal article" date="2023" name="Mol. Biol. Evol.">
        <title>Genomics of Secondarily Temperate Adaptation in the Only Non-Antarctic Icefish.</title>
        <authorList>
            <person name="Rivera-Colon A.G."/>
            <person name="Rayamajhi N."/>
            <person name="Minhas B.F."/>
            <person name="Madrigal G."/>
            <person name="Bilyk K.T."/>
            <person name="Yoon V."/>
            <person name="Hune M."/>
            <person name="Gregory S."/>
            <person name="Cheng C.H.C."/>
            <person name="Catchen J.M."/>
        </authorList>
    </citation>
    <scope>NUCLEOTIDE SEQUENCE [LARGE SCALE GENOMIC DNA]</scope>
    <source>
        <strain evidence="15">JMC-PN-2008</strain>
    </source>
</reference>
<comment type="caution">
    <text evidence="15">The sequence shown here is derived from an EMBL/GenBank/DDBJ whole genome shotgun (WGS) entry which is preliminary data.</text>
</comment>
<dbReference type="Proteomes" id="UP001346869">
    <property type="component" value="Unassembled WGS sequence"/>
</dbReference>
<evidence type="ECO:0000256" key="10">
    <source>
        <dbReference type="ARBA" id="ARBA00030700"/>
    </source>
</evidence>
<evidence type="ECO:0000256" key="4">
    <source>
        <dbReference type="ARBA" id="ARBA00022980"/>
    </source>
</evidence>
<dbReference type="AlphaFoldDB" id="A0AAN7X9K6"/>
<evidence type="ECO:0000256" key="8">
    <source>
        <dbReference type="ARBA" id="ARBA00023274"/>
    </source>
</evidence>
<evidence type="ECO:0000256" key="13">
    <source>
        <dbReference type="ARBA" id="ARBA00060144"/>
    </source>
</evidence>
<feature type="region of interest" description="Disordered" evidence="14">
    <location>
        <begin position="46"/>
        <end position="66"/>
    </location>
</feature>
<comment type="function">
    <text evidence="13">Acts as a negative regulator of G1 to S cell cycle phase progression by inhibiting cyclin-dependent kinases. Inhibitory effects are additive with GADD45 proteins but also occur in the absence of GADD45 proteins. Acts as a repressor of the orphan nuclear receptor NR4A1 by inhibiting AB domain-mediated transcriptional activity. May be involved in the hormone-mediated regulation of NR4A1 transcriptional activity. May play a role in mitochondrial protein synthesis.</text>
</comment>
<keyword evidence="5" id="KW-0175">Coiled coil</keyword>
<dbReference type="GO" id="GO:0005840">
    <property type="term" value="C:ribosome"/>
    <property type="evidence" value="ECO:0007669"/>
    <property type="project" value="UniProtKB-KW"/>
</dbReference>
<dbReference type="PANTHER" id="PTHR31761">
    <property type="entry name" value="GROWTH ARREST AND DNA DAMAGE-INDUCIBLE PROTEINS-INTERACTING PROTEIN 1 GADD45GIP1"/>
    <property type="match status" value="1"/>
</dbReference>
<organism evidence="15 16">
    <name type="scientific">Eleginops maclovinus</name>
    <name type="common">Patagonian blennie</name>
    <name type="synonym">Eleginus maclovinus</name>
    <dbReference type="NCBI Taxonomy" id="56733"/>
    <lineage>
        <taxon>Eukaryota</taxon>
        <taxon>Metazoa</taxon>
        <taxon>Chordata</taxon>
        <taxon>Craniata</taxon>
        <taxon>Vertebrata</taxon>
        <taxon>Euteleostomi</taxon>
        <taxon>Actinopterygii</taxon>
        <taxon>Neopterygii</taxon>
        <taxon>Teleostei</taxon>
        <taxon>Neoteleostei</taxon>
        <taxon>Acanthomorphata</taxon>
        <taxon>Eupercaria</taxon>
        <taxon>Perciformes</taxon>
        <taxon>Notothenioidei</taxon>
        <taxon>Eleginopidae</taxon>
        <taxon>Eleginops</taxon>
    </lineage>
</organism>
<gene>
    <name evidence="15" type="ORF">PBY51_008362</name>
</gene>
<comment type="similarity">
    <text evidence="3">Belongs to the mitochondrion-specific ribosomal protein mL64 family.</text>
</comment>
<evidence type="ECO:0000313" key="16">
    <source>
        <dbReference type="Proteomes" id="UP001346869"/>
    </source>
</evidence>
<evidence type="ECO:0000256" key="3">
    <source>
        <dbReference type="ARBA" id="ARBA00005421"/>
    </source>
</evidence>
<dbReference type="Gene3D" id="6.10.280.120">
    <property type="entry name" value="Growth arrest and DNA-damage-inducible proteins-interacting protein 1"/>
    <property type="match status" value="1"/>
</dbReference>
<accession>A0AAN7X9K6</accession>
<keyword evidence="9" id="KW-0131">Cell cycle</keyword>
<dbReference type="Pfam" id="PF10147">
    <property type="entry name" value="CR6_interact"/>
    <property type="match status" value="1"/>
</dbReference>
<evidence type="ECO:0000256" key="11">
    <source>
        <dbReference type="ARBA" id="ARBA00035184"/>
    </source>
</evidence>
<keyword evidence="7" id="KW-0539">Nucleus</keyword>
<feature type="compositionally biased region" description="Basic and acidic residues" evidence="14">
    <location>
        <begin position="56"/>
        <end position="66"/>
    </location>
</feature>
<evidence type="ECO:0000313" key="15">
    <source>
        <dbReference type="EMBL" id="KAK5856792.1"/>
    </source>
</evidence>
<dbReference type="PANTHER" id="PTHR31761:SF1">
    <property type="entry name" value="LARGE RIBOSOMAL SUBUNIT PROTEIN ML64"/>
    <property type="match status" value="1"/>
</dbReference>
<dbReference type="InterPro" id="IPR018472">
    <property type="entry name" value="Ribosomal_mL64"/>
</dbReference>
<proteinExistence type="inferred from homology"/>
<keyword evidence="8" id="KW-0687">Ribonucleoprotein</keyword>
<evidence type="ECO:0000256" key="2">
    <source>
        <dbReference type="ARBA" id="ARBA00004173"/>
    </source>
</evidence>